<organism evidence="1">
    <name type="scientific">Oppiella nova</name>
    <dbReference type="NCBI Taxonomy" id="334625"/>
    <lineage>
        <taxon>Eukaryota</taxon>
        <taxon>Metazoa</taxon>
        <taxon>Ecdysozoa</taxon>
        <taxon>Arthropoda</taxon>
        <taxon>Chelicerata</taxon>
        <taxon>Arachnida</taxon>
        <taxon>Acari</taxon>
        <taxon>Acariformes</taxon>
        <taxon>Sarcoptiformes</taxon>
        <taxon>Oribatida</taxon>
        <taxon>Brachypylina</taxon>
        <taxon>Oppioidea</taxon>
        <taxon>Oppiidae</taxon>
        <taxon>Oppiella</taxon>
    </lineage>
</organism>
<dbReference type="Proteomes" id="UP000728032">
    <property type="component" value="Unassembled WGS sequence"/>
</dbReference>
<dbReference type="OrthoDB" id="6410874at2759"/>
<reference evidence="1" key="1">
    <citation type="submission" date="2020-11" db="EMBL/GenBank/DDBJ databases">
        <authorList>
            <person name="Tran Van P."/>
        </authorList>
    </citation>
    <scope>NUCLEOTIDE SEQUENCE</scope>
</reference>
<feature type="non-terminal residue" evidence="1">
    <location>
        <position position="154"/>
    </location>
</feature>
<proteinExistence type="predicted"/>
<dbReference type="AlphaFoldDB" id="A0A7R9QYU2"/>
<dbReference type="EMBL" id="OC944379">
    <property type="protein sequence ID" value="CAD7662828.1"/>
    <property type="molecule type" value="Genomic_DNA"/>
</dbReference>
<evidence type="ECO:0000313" key="2">
    <source>
        <dbReference type="Proteomes" id="UP000728032"/>
    </source>
</evidence>
<evidence type="ECO:0000313" key="1">
    <source>
        <dbReference type="EMBL" id="CAD7662828.1"/>
    </source>
</evidence>
<dbReference type="SUPFAM" id="SSF82199">
    <property type="entry name" value="SET domain"/>
    <property type="match status" value="1"/>
</dbReference>
<name>A0A7R9QYU2_9ACAR</name>
<dbReference type="EMBL" id="CAJPVJ010029554">
    <property type="protein sequence ID" value="CAG2179965.1"/>
    <property type="molecule type" value="Genomic_DNA"/>
</dbReference>
<dbReference type="InterPro" id="IPR046341">
    <property type="entry name" value="SET_dom_sf"/>
</dbReference>
<gene>
    <name evidence="1" type="ORF">ONB1V03_LOCUS19388</name>
</gene>
<accession>A0A7R9QYU2</accession>
<sequence>MRNKGKRKTTPASAANQLVKSMAELSFKDNRRRLLLVDELLKKCTYYNNNTTNCHQLMDEHKDIDGLVDEIMAIEREISVELPKRSADDWLTFKRWLSDDNGVDTSKVDVQWMDDRQGFGLTAIADIKESDVFLVIPRKVMITCETALNSDRNL</sequence>
<keyword evidence="2" id="KW-1185">Reference proteome</keyword>
<protein>
    <submittedName>
        <fullName evidence="1">Uncharacterized protein</fullName>
    </submittedName>
</protein>
<dbReference type="Gene3D" id="3.90.1410.10">
    <property type="entry name" value="set domain protein methyltransferase, domain 1"/>
    <property type="match status" value="1"/>
</dbReference>